<keyword evidence="3 6" id="KW-0223">Dioxygenase</keyword>
<reference evidence="10" key="3">
    <citation type="journal article" date="2017" name="Nature">
        <title>Genome sequence of the progenitor of the wheat D genome Aegilops tauschii.</title>
        <authorList>
            <person name="Luo M.C."/>
            <person name="Gu Y.Q."/>
            <person name="Puiu D."/>
            <person name="Wang H."/>
            <person name="Twardziok S.O."/>
            <person name="Deal K.R."/>
            <person name="Huo N."/>
            <person name="Zhu T."/>
            <person name="Wang L."/>
            <person name="Wang Y."/>
            <person name="McGuire P.E."/>
            <person name="Liu S."/>
            <person name="Long H."/>
            <person name="Ramasamy R.K."/>
            <person name="Rodriguez J.C."/>
            <person name="Van S.L."/>
            <person name="Yuan L."/>
            <person name="Wang Z."/>
            <person name="Xia Z."/>
            <person name="Xiao L."/>
            <person name="Anderson O.D."/>
            <person name="Ouyang S."/>
            <person name="Liang Y."/>
            <person name="Zimin A.V."/>
            <person name="Pertea G."/>
            <person name="Qi P."/>
            <person name="Bennetzen J.L."/>
            <person name="Dai X."/>
            <person name="Dawson M.W."/>
            <person name="Muller H.G."/>
            <person name="Kugler K."/>
            <person name="Rivarola-Duarte L."/>
            <person name="Spannagl M."/>
            <person name="Mayer K.F.X."/>
            <person name="Lu F.H."/>
            <person name="Bevan M.W."/>
            <person name="Leroy P."/>
            <person name="Li P."/>
            <person name="You F.M."/>
            <person name="Sun Q."/>
            <person name="Liu Z."/>
            <person name="Lyons E."/>
            <person name="Wicker T."/>
            <person name="Salzberg S.L."/>
            <person name="Devos K.M."/>
            <person name="Dvorak J."/>
        </authorList>
    </citation>
    <scope>NUCLEOTIDE SEQUENCE [LARGE SCALE GENOMIC DNA]</scope>
    <source>
        <strain evidence="10">cv. AL8/78</strain>
    </source>
</reference>
<dbReference type="EC" id="1.13.11.-" evidence="7"/>
<dbReference type="GO" id="GO:0034440">
    <property type="term" value="P:lipid oxidation"/>
    <property type="evidence" value="ECO:0007669"/>
    <property type="project" value="InterPro"/>
</dbReference>
<accession>A0A453C2S0</accession>
<dbReference type="SUPFAM" id="SSF48484">
    <property type="entry name" value="Lipoxigenase"/>
    <property type="match status" value="1"/>
</dbReference>
<dbReference type="InterPro" id="IPR000907">
    <property type="entry name" value="LipOase"/>
</dbReference>
<dbReference type="PRINTS" id="PR00087">
    <property type="entry name" value="LIPOXYGENASE"/>
</dbReference>
<evidence type="ECO:0000256" key="8">
    <source>
        <dbReference type="SAM" id="MobiDB-lite"/>
    </source>
</evidence>
<feature type="compositionally biased region" description="Basic and acidic residues" evidence="8">
    <location>
        <begin position="82"/>
        <end position="114"/>
    </location>
</feature>
<dbReference type="InterPro" id="IPR027433">
    <property type="entry name" value="Lipoxygenase_dom_3"/>
</dbReference>
<keyword evidence="7" id="KW-0275">Fatty acid biosynthesis</keyword>
<dbReference type="GO" id="GO:0046872">
    <property type="term" value="F:metal ion binding"/>
    <property type="evidence" value="ECO:0007669"/>
    <property type="project" value="UniProtKB-UniRule"/>
</dbReference>
<feature type="compositionally biased region" description="Basic and acidic residues" evidence="8">
    <location>
        <begin position="61"/>
        <end position="71"/>
    </location>
</feature>
<keyword evidence="7" id="KW-0925">Oxylipin biosynthesis</keyword>
<dbReference type="AlphaFoldDB" id="A0A453C2S0"/>
<evidence type="ECO:0000256" key="2">
    <source>
        <dbReference type="ARBA" id="ARBA00022723"/>
    </source>
</evidence>
<dbReference type="InterPro" id="IPR001246">
    <property type="entry name" value="LipOase_plant"/>
</dbReference>
<evidence type="ECO:0000256" key="5">
    <source>
        <dbReference type="ARBA" id="ARBA00023004"/>
    </source>
</evidence>
<dbReference type="PROSITE" id="PS00081">
    <property type="entry name" value="LIPOXYGENASE_2"/>
    <property type="match status" value="1"/>
</dbReference>
<reference evidence="11" key="1">
    <citation type="journal article" date="2014" name="Science">
        <title>Ancient hybridizations among the ancestral genomes of bread wheat.</title>
        <authorList>
            <consortium name="International Wheat Genome Sequencing Consortium,"/>
            <person name="Marcussen T."/>
            <person name="Sandve S.R."/>
            <person name="Heier L."/>
            <person name="Spannagl M."/>
            <person name="Pfeifer M."/>
            <person name="Jakobsen K.S."/>
            <person name="Wulff B.B."/>
            <person name="Steuernagel B."/>
            <person name="Mayer K.F."/>
            <person name="Olsen O.A."/>
        </authorList>
    </citation>
    <scope>NUCLEOTIDE SEQUENCE [LARGE SCALE GENOMIC DNA]</scope>
    <source>
        <strain evidence="11">cv. AL8/78</strain>
    </source>
</reference>
<comment type="function">
    <text evidence="7">Plant lipoxygenase may be involved in a number of diverse aspects of plant physiology including growth and development, pest resistance, and senescence or responses to wounding.</text>
</comment>
<evidence type="ECO:0000313" key="11">
    <source>
        <dbReference type="Proteomes" id="UP000015105"/>
    </source>
</evidence>
<evidence type="ECO:0000256" key="6">
    <source>
        <dbReference type="RuleBase" id="RU003974"/>
    </source>
</evidence>
<dbReference type="UniPathway" id="UPA00382"/>
<feature type="compositionally biased region" description="Basic residues" evidence="8">
    <location>
        <begin position="253"/>
        <end position="264"/>
    </location>
</feature>
<dbReference type="Pfam" id="PF00305">
    <property type="entry name" value="Lipoxygenase"/>
    <property type="match status" value="1"/>
</dbReference>
<comment type="similarity">
    <text evidence="6">Belongs to the lipoxygenase family.</text>
</comment>
<proteinExistence type="inferred from homology"/>
<reference evidence="11" key="2">
    <citation type="journal article" date="2017" name="Nat. Plants">
        <title>The Aegilops tauschii genome reveals multiple impacts of transposons.</title>
        <authorList>
            <person name="Zhao G."/>
            <person name="Zou C."/>
            <person name="Li K."/>
            <person name="Wang K."/>
            <person name="Li T."/>
            <person name="Gao L."/>
            <person name="Zhang X."/>
            <person name="Wang H."/>
            <person name="Yang Z."/>
            <person name="Liu X."/>
            <person name="Jiang W."/>
            <person name="Mao L."/>
            <person name="Kong X."/>
            <person name="Jiao Y."/>
            <person name="Jia J."/>
        </authorList>
    </citation>
    <scope>NUCLEOTIDE SEQUENCE [LARGE SCALE GENOMIC DNA]</scope>
    <source>
        <strain evidence="11">cv. AL8/78</strain>
    </source>
</reference>
<keyword evidence="7" id="KW-0444">Lipid biosynthesis</keyword>
<dbReference type="PRINTS" id="PR00468">
    <property type="entry name" value="PLTLPOXGNASE"/>
</dbReference>
<evidence type="ECO:0000256" key="3">
    <source>
        <dbReference type="ARBA" id="ARBA00022964"/>
    </source>
</evidence>
<dbReference type="InterPro" id="IPR020834">
    <property type="entry name" value="LipOase_CS"/>
</dbReference>
<name>A0A453C2S0_AEGTS</name>
<dbReference type="PROSITE" id="PS51393">
    <property type="entry name" value="LIPOXYGENASE_3"/>
    <property type="match status" value="1"/>
</dbReference>
<feature type="compositionally biased region" description="Low complexity" evidence="8">
    <location>
        <begin position="194"/>
        <end position="224"/>
    </location>
</feature>
<keyword evidence="2 6" id="KW-0479">Metal-binding</keyword>
<feature type="compositionally biased region" description="Basic residues" evidence="8">
    <location>
        <begin position="139"/>
        <end position="154"/>
    </location>
</feature>
<dbReference type="Gramene" id="AET2Gv20715600.3">
    <property type="protein sequence ID" value="AET2Gv20715600.3"/>
    <property type="gene ID" value="AET2Gv20715600"/>
</dbReference>
<keyword evidence="7" id="KW-0443">Lipid metabolism</keyword>
<dbReference type="FunFam" id="3.10.450.60:FF:000002">
    <property type="entry name" value="Lipoxygenase"/>
    <property type="match status" value="1"/>
</dbReference>
<keyword evidence="7" id="KW-0276">Fatty acid metabolism</keyword>
<reference evidence="10" key="4">
    <citation type="submission" date="2019-03" db="UniProtKB">
        <authorList>
            <consortium name="EnsemblPlants"/>
        </authorList>
    </citation>
    <scope>IDENTIFICATION</scope>
</reference>
<evidence type="ECO:0000256" key="1">
    <source>
        <dbReference type="ARBA" id="ARBA00001962"/>
    </source>
</evidence>
<feature type="compositionally biased region" description="Gly residues" evidence="8">
    <location>
        <begin position="46"/>
        <end position="55"/>
    </location>
</feature>
<dbReference type="Gene3D" id="4.10.372.10">
    <property type="entry name" value="Lipoxygenase-1, Domain 3"/>
    <property type="match status" value="1"/>
</dbReference>
<dbReference type="InterPro" id="IPR013819">
    <property type="entry name" value="LipOase_C"/>
</dbReference>
<dbReference type="GO" id="GO:0006633">
    <property type="term" value="P:fatty acid biosynthetic process"/>
    <property type="evidence" value="ECO:0007669"/>
    <property type="project" value="UniProtKB-KW"/>
</dbReference>
<sequence>RGAARRPGARGRRALLREPGREAVEEDGEVEGAGGRPGRAGRPHPGAGGEGGPAGGAPAERGGEGRGHRAPEAQGGGQGAGRRADGRLRRQGRPERPARAHQHGDGPEKGRPQEEQEVEAGGVVREAGRQGGAGGVHGGVHRRRGLRRAGRGHRPQPAPARVLHREHPGGGLPVRPGALHLQLVGPAHPRRPRPAGLLHQQALPAVQDAAGAEGAPATGAQGAARQRHRRAQDHPPGLRLRRVQRPGQPGQGRRVRAPRPRRRQAPVPAADADGPAKHRHSRVEYPEPIYVSRDEEFEEGKNEMLSEGAIKALLHNFMPLLVSSVSPDSRDFAGFHDVDNLFKEGLRLKQALHDQLFQKIPFVRKIQENSEGLLRYDTPDIIKKDKFAWLRDDEFARQALAGINPVNIQRLQVFPPVSRLDPAVYGPPESAITEEHIIGNLDGMSVQQALEENKLYMLDYHDIFMPFLDRINSLDGRKAYGTRTLFFLTAGGTLKPIAIELCLPPMTDDCKRAKRVFTPPADATSIWLWQLAKAHVCSNDAGVHQLINHWLRTHACMEPFIIAAHRQMSAMHPIFKLLKPHMRYTLKINALARQILINGDGVIESGFTPGRYCMEMSSFAYDNLWRLDQEGLPADLIRRYLQASLHSNGSAPVDRCKGRRLIHLMFGLSQRYGRGGREPAARAPAAHRGLPLRHRRAAPLVGYRAVVRGLRGGLLPLRRGRAGRLRAAVMVHGGRAGGAPGQVRRAVVAAPHDGRRPRVPAHDAGVAVLGAARGAQLRPVPARRLHPQPAA</sequence>
<dbReference type="InterPro" id="IPR020833">
    <property type="entry name" value="LipOase_Fe_BS"/>
</dbReference>
<keyword evidence="11" id="KW-1185">Reference proteome</keyword>
<evidence type="ECO:0000256" key="7">
    <source>
        <dbReference type="RuleBase" id="RU003975"/>
    </source>
</evidence>
<dbReference type="PROSITE" id="PS00711">
    <property type="entry name" value="LIPOXYGENASE_1"/>
    <property type="match status" value="1"/>
</dbReference>
<dbReference type="Gene3D" id="1.20.245.10">
    <property type="entry name" value="Lipoxygenase-1, Domain 5"/>
    <property type="match status" value="1"/>
</dbReference>
<feature type="domain" description="Lipoxygenase" evidence="9">
    <location>
        <begin position="228"/>
        <end position="639"/>
    </location>
</feature>
<evidence type="ECO:0000313" key="10">
    <source>
        <dbReference type="EnsemblPlants" id="AET2Gv20715600.3"/>
    </source>
</evidence>
<feature type="compositionally biased region" description="Gly residues" evidence="8">
    <location>
        <begin position="129"/>
        <end position="138"/>
    </location>
</feature>
<dbReference type="Gene3D" id="3.10.450.60">
    <property type="match status" value="1"/>
</dbReference>
<organism evidence="10 11">
    <name type="scientific">Aegilops tauschii subsp. strangulata</name>
    <name type="common">Goatgrass</name>
    <dbReference type="NCBI Taxonomy" id="200361"/>
    <lineage>
        <taxon>Eukaryota</taxon>
        <taxon>Viridiplantae</taxon>
        <taxon>Streptophyta</taxon>
        <taxon>Embryophyta</taxon>
        <taxon>Tracheophyta</taxon>
        <taxon>Spermatophyta</taxon>
        <taxon>Magnoliopsida</taxon>
        <taxon>Liliopsida</taxon>
        <taxon>Poales</taxon>
        <taxon>Poaceae</taxon>
        <taxon>BOP clade</taxon>
        <taxon>Pooideae</taxon>
        <taxon>Triticodae</taxon>
        <taxon>Triticeae</taxon>
        <taxon>Triticinae</taxon>
        <taxon>Aegilops</taxon>
    </lineage>
</organism>
<keyword evidence="5 6" id="KW-0408">Iron</keyword>
<evidence type="ECO:0000259" key="9">
    <source>
        <dbReference type="PROSITE" id="PS51393"/>
    </source>
</evidence>
<comment type="cofactor">
    <cofactor evidence="1 6">
        <name>Fe cation</name>
        <dbReference type="ChEBI" id="CHEBI:24875"/>
    </cofactor>
</comment>
<dbReference type="GO" id="GO:0016702">
    <property type="term" value="F:oxidoreductase activity, acting on single donors with incorporation of molecular oxygen, incorporation of two atoms of oxygen"/>
    <property type="evidence" value="ECO:0007669"/>
    <property type="project" value="InterPro"/>
</dbReference>
<comment type="pathway">
    <text evidence="7">Lipid metabolism; oxylipin biosynthesis.</text>
</comment>
<keyword evidence="4 6" id="KW-0560">Oxidoreductase</keyword>
<dbReference type="EnsemblPlants" id="AET2Gv20715600.3">
    <property type="protein sequence ID" value="AET2Gv20715600.3"/>
    <property type="gene ID" value="AET2Gv20715600"/>
</dbReference>
<dbReference type="InterPro" id="IPR036226">
    <property type="entry name" value="LipOase_C_sf"/>
</dbReference>
<dbReference type="Proteomes" id="UP000015105">
    <property type="component" value="Chromosome 2D"/>
</dbReference>
<dbReference type="GO" id="GO:0031408">
    <property type="term" value="P:oxylipin biosynthetic process"/>
    <property type="evidence" value="ECO:0007669"/>
    <property type="project" value="UniProtKB-UniRule"/>
</dbReference>
<evidence type="ECO:0000256" key="4">
    <source>
        <dbReference type="ARBA" id="ARBA00023002"/>
    </source>
</evidence>
<feature type="region of interest" description="Disordered" evidence="8">
    <location>
        <begin position="1"/>
        <end position="281"/>
    </location>
</feature>
<reference evidence="10" key="5">
    <citation type="journal article" date="2021" name="G3 (Bethesda)">
        <title>Aegilops tauschii genome assembly Aet v5.0 features greater sequence contiguity and improved annotation.</title>
        <authorList>
            <person name="Wang L."/>
            <person name="Zhu T."/>
            <person name="Rodriguez J.C."/>
            <person name="Deal K.R."/>
            <person name="Dubcovsky J."/>
            <person name="McGuire P.E."/>
            <person name="Lux T."/>
            <person name="Spannagl M."/>
            <person name="Mayer K.F.X."/>
            <person name="Baldrich P."/>
            <person name="Meyers B.C."/>
            <person name="Huo N."/>
            <person name="Gu Y.Q."/>
            <person name="Zhou H."/>
            <person name="Devos K.M."/>
            <person name="Bennetzen J.L."/>
            <person name="Unver T."/>
            <person name="Budak H."/>
            <person name="Gulick P.J."/>
            <person name="Galiba G."/>
            <person name="Kalapos B."/>
            <person name="Nelson D.R."/>
            <person name="Li P."/>
            <person name="You F.M."/>
            <person name="Luo M.C."/>
            <person name="Dvorak J."/>
        </authorList>
    </citation>
    <scope>NUCLEOTIDE SEQUENCE [LARGE SCALE GENOMIC DNA]</scope>
    <source>
        <strain evidence="10">cv. AL8/78</strain>
    </source>
</reference>
<protein>
    <recommendedName>
        <fullName evidence="7">Lipoxygenase</fullName>
        <ecNumber evidence="7">1.13.11.-</ecNumber>
    </recommendedName>
</protein>
<dbReference type="PANTHER" id="PTHR11771">
    <property type="entry name" value="LIPOXYGENASE"/>
    <property type="match status" value="1"/>
</dbReference>